<reference evidence="1" key="1">
    <citation type="journal article" date="2015" name="Proc. Natl. Acad. Sci. U.S.A.">
        <title>Bacterial clade with the ribosomal RNA operon on a small plasmid rather than the chromosome.</title>
        <authorList>
            <person name="Anda M."/>
            <person name="Ohtsubo Y."/>
            <person name="Okubo T."/>
            <person name="Sugawara M."/>
            <person name="Nagata Y."/>
            <person name="Tsuda M."/>
            <person name="Minamisawa K."/>
            <person name="Mitsui H."/>
        </authorList>
    </citation>
    <scope>NUCLEOTIDE SEQUENCE</scope>
    <source>
        <strain evidence="1">DSM 21988</strain>
    </source>
</reference>
<evidence type="ECO:0000313" key="1">
    <source>
        <dbReference type="EMBL" id="BAT26291.1"/>
    </source>
</evidence>
<name>A0A0P0YY29_9HYPH</name>
<proteinExistence type="predicted"/>
<dbReference type="RefSeq" id="WP_143190226.1">
    <property type="nucleotide sequence ID" value="NZ_BBWQ01000018.1"/>
</dbReference>
<dbReference type="EMBL" id="LC066371">
    <property type="protein sequence ID" value="BAT26291.1"/>
    <property type="molecule type" value="Genomic_DNA"/>
</dbReference>
<sequence>MKSRATAQPISAFEKETPDDLSQIVSVGNAIGPIGLYRLSHPIIECLMADKTPDSLRRLKIDYGALQGQAAEVNNTGIIRRSAQLKHGYTWARKIIIGL</sequence>
<dbReference type="AlphaFoldDB" id="A0A0P0YY29"/>
<accession>A0A0P0YY29</accession>
<organism evidence="1">
    <name type="scientific">Aureimonas altamirensis</name>
    <dbReference type="NCBI Taxonomy" id="370622"/>
    <lineage>
        <taxon>Bacteria</taxon>
        <taxon>Pseudomonadati</taxon>
        <taxon>Pseudomonadota</taxon>
        <taxon>Alphaproteobacteria</taxon>
        <taxon>Hyphomicrobiales</taxon>
        <taxon>Aurantimonadaceae</taxon>
        <taxon>Aureimonas</taxon>
    </lineage>
</organism>
<protein>
    <submittedName>
        <fullName evidence="1">Uncharacterized protein</fullName>
    </submittedName>
</protein>